<evidence type="ECO:0000313" key="2">
    <source>
        <dbReference type="EMBL" id="ULP43810.1"/>
    </source>
</evidence>
<protein>
    <submittedName>
        <fullName evidence="1 2">Carboxymuconolactone decarboxylase</fullName>
    </submittedName>
</protein>
<reference evidence="2" key="2">
    <citation type="submission" date="2022-08" db="EMBL/GenBank/DDBJ databases">
        <title>Complete genome sequence of 14 non-tuberculosis mycobacteria type-strains.</title>
        <authorList>
            <person name="Igarashi Y."/>
            <person name="Osugi A."/>
            <person name="Mitarai S."/>
        </authorList>
    </citation>
    <scope>NUCLEOTIDE SEQUENCE</scope>
    <source>
        <strain evidence="2">ATCC 51985</strain>
    </source>
</reference>
<dbReference type="InterPro" id="IPR029032">
    <property type="entry name" value="AhpD-like"/>
</dbReference>
<dbReference type="RefSeq" id="WP_217493108.1">
    <property type="nucleotide sequence ID" value="NZ_CP092423.2"/>
</dbReference>
<evidence type="ECO:0000313" key="1">
    <source>
        <dbReference type="EMBL" id="CQD09470.1"/>
    </source>
</evidence>
<dbReference type="SUPFAM" id="SSF69118">
    <property type="entry name" value="AhpD-like"/>
    <property type="match status" value="1"/>
</dbReference>
<dbReference type="EMBL" id="CTEE01000001">
    <property type="protein sequence ID" value="CQD09470.1"/>
    <property type="molecule type" value="Genomic_DNA"/>
</dbReference>
<organism evidence="1 3">
    <name type="scientific">Mycobacterium lentiflavum</name>
    <dbReference type="NCBI Taxonomy" id="141349"/>
    <lineage>
        <taxon>Bacteria</taxon>
        <taxon>Bacillati</taxon>
        <taxon>Actinomycetota</taxon>
        <taxon>Actinomycetes</taxon>
        <taxon>Mycobacteriales</taxon>
        <taxon>Mycobacteriaceae</taxon>
        <taxon>Mycobacterium</taxon>
        <taxon>Mycobacterium simiae complex</taxon>
    </lineage>
</organism>
<dbReference type="AlphaFoldDB" id="A0A0E4GWP3"/>
<name>A0A0E4GWP3_MYCLN</name>
<keyword evidence="4" id="KW-1185">Reference proteome</keyword>
<reference evidence="1 3" key="1">
    <citation type="submission" date="2015-03" db="EMBL/GenBank/DDBJ databases">
        <authorList>
            <person name="Urmite Genomes"/>
        </authorList>
    </citation>
    <scope>NUCLEOTIDE SEQUENCE [LARGE SCALE GENOMIC DNA]</scope>
    <source>
        <strain evidence="1 3">CSUR P1491</strain>
    </source>
</reference>
<dbReference type="PANTHER" id="PTHR34846">
    <property type="entry name" value="4-CARBOXYMUCONOLACTONE DECARBOXYLASE FAMILY PROTEIN (AFU_ORTHOLOGUE AFUA_6G11590)"/>
    <property type="match status" value="1"/>
</dbReference>
<sequence length="189" mass="20255">MRLPPLLPEDLNPELREVHDTIVDLVARSMPRVVSLDQQAALVGPYPAMLHFPTFGVPALRFLAAIGSQAQLPKTVRETTILTVGAVFNARYELYAHEIMGEVAGLSPAQIATLAAGNRPADLSDDDAIAHDIARTLATGHILPDSTYRRAVAAFGRDGVGELVFLVGGYCLISMVLNCFDVPVPGVDQ</sequence>
<evidence type="ECO:0000313" key="4">
    <source>
        <dbReference type="Proteomes" id="UP001055171"/>
    </source>
</evidence>
<proteinExistence type="predicted"/>
<dbReference type="EMBL" id="CP092423">
    <property type="protein sequence ID" value="ULP43810.1"/>
    <property type="molecule type" value="Genomic_DNA"/>
</dbReference>
<dbReference type="Proteomes" id="UP000199251">
    <property type="component" value="Unassembled WGS sequence"/>
</dbReference>
<gene>
    <name evidence="1" type="ORF">BN1232_01725</name>
    <name evidence="2" type="ORF">MJO58_07590</name>
</gene>
<evidence type="ECO:0000313" key="3">
    <source>
        <dbReference type="Proteomes" id="UP000199251"/>
    </source>
</evidence>
<accession>A0A0E4GWP3</accession>
<dbReference type="PANTHER" id="PTHR34846:SF11">
    <property type="entry name" value="4-CARBOXYMUCONOLACTONE DECARBOXYLASE FAMILY PROTEIN (AFU_ORTHOLOGUE AFUA_6G11590)"/>
    <property type="match status" value="1"/>
</dbReference>
<dbReference type="Proteomes" id="UP001055171">
    <property type="component" value="Chromosome"/>
</dbReference>
<dbReference type="Gene3D" id="1.20.1290.10">
    <property type="entry name" value="AhpD-like"/>
    <property type="match status" value="1"/>
</dbReference>
<dbReference type="STRING" id="141349.BN1232_01725"/>